<sequence length="266" mass="29730">MILSFLTQVLLYSLACFASDVPRRPEVPQNAAAPQIVFVQHGYYLPSPSAYPPGAPAPPAVIGMPVAYVPPAAAHRPVPPLPPAAIHRPVPHLPPDTGRGGVPTRNFPSLTSTPIPRRGSHIKAVREVFYNGLVSTLSPRPVSFVSYLEPRQHSYAQIDDLREQLERNKRNPILKLNGNPFNPNPEARLYAYLVEATPAMEAAFGRFYPDRLRWAILEVYAGPRPHINIITYFETSRLRLNQIQGPFWLNVGSRTYPLEDVIRRIP</sequence>
<dbReference type="AlphaFoldDB" id="A0A5C3EG80"/>
<feature type="chain" id="PRO_5022948563" description="Effector family protein Eff1" evidence="1">
    <location>
        <begin position="19"/>
        <end position="266"/>
    </location>
</feature>
<accession>A0A5C3EG80</accession>
<dbReference type="Proteomes" id="UP000324022">
    <property type="component" value="Unassembled WGS sequence"/>
</dbReference>
<dbReference type="EMBL" id="OOIN01000027">
    <property type="protein sequence ID" value="SPO29270.1"/>
    <property type="molecule type" value="Genomic_DNA"/>
</dbReference>
<organism evidence="2 3">
    <name type="scientific">Ustilago trichophora</name>
    <dbReference type="NCBI Taxonomy" id="86804"/>
    <lineage>
        <taxon>Eukaryota</taxon>
        <taxon>Fungi</taxon>
        <taxon>Dikarya</taxon>
        <taxon>Basidiomycota</taxon>
        <taxon>Ustilaginomycotina</taxon>
        <taxon>Ustilaginomycetes</taxon>
        <taxon>Ustilaginales</taxon>
        <taxon>Ustilaginaceae</taxon>
        <taxon>Ustilago</taxon>
    </lineage>
</organism>
<reference evidence="2 3" key="1">
    <citation type="submission" date="2018-03" db="EMBL/GenBank/DDBJ databases">
        <authorList>
            <person name="Guldener U."/>
        </authorList>
    </citation>
    <scope>NUCLEOTIDE SEQUENCE [LARGE SCALE GENOMIC DNA]</scope>
    <source>
        <strain evidence="2 3">NBRC100155</strain>
    </source>
</reference>
<evidence type="ECO:0000256" key="1">
    <source>
        <dbReference type="SAM" id="SignalP"/>
    </source>
</evidence>
<evidence type="ECO:0008006" key="4">
    <source>
        <dbReference type="Google" id="ProtNLM"/>
    </source>
</evidence>
<evidence type="ECO:0000313" key="3">
    <source>
        <dbReference type="Proteomes" id="UP000324022"/>
    </source>
</evidence>
<evidence type="ECO:0000313" key="2">
    <source>
        <dbReference type="EMBL" id="SPO29270.1"/>
    </source>
</evidence>
<proteinExistence type="predicted"/>
<protein>
    <recommendedName>
        <fullName evidence="4">Effector family protein Eff1</fullName>
    </recommendedName>
</protein>
<feature type="signal peptide" evidence="1">
    <location>
        <begin position="1"/>
        <end position="18"/>
    </location>
</feature>
<name>A0A5C3EG80_9BASI</name>
<gene>
    <name evidence="2" type="ORF">UTRI_06219</name>
</gene>
<keyword evidence="3" id="KW-1185">Reference proteome</keyword>
<keyword evidence="1" id="KW-0732">Signal</keyword>